<keyword evidence="1" id="KW-0472">Membrane</keyword>
<dbReference type="InterPro" id="IPR008983">
    <property type="entry name" value="Tumour_necrosis_fac-like_dom"/>
</dbReference>
<sequence>MMTRRTRAGEGEEKEEEKVEEIRLSTSKAIKMTTILTGILFVSMCLASTDAFSYSLQSGSLQVGVGNKVKYSKEIYTGSGYNPNTGIFTVTVPGIYLISVTMMSGFSSAHLTVRKGPAAPGLILGWLFTDRSFNEACLTIDISLVVDDTIYVQMNSGSDLFDVYNTFSVSKIADP</sequence>
<reference evidence="3" key="1">
    <citation type="submission" date="2018-11" db="EMBL/GenBank/DDBJ databases">
        <authorList>
            <person name="Alioto T."/>
            <person name="Alioto T."/>
        </authorList>
    </citation>
    <scope>NUCLEOTIDE SEQUENCE</scope>
</reference>
<dbReference type="EMBL" id="UYJE01009781">
    <property type="protein sequence ID" value="VDI76651.1"/>
    <property type="molecule type" value="Genomic_DNA"/>
</dbReference>
<dbReference type="Proteomes" id="UP000596742">
    <property type="component" value="Unassembled WGS sequence"/>
</dbReference>
<keyword evidence="1" id="KW-0812">Transmembrane</keyword>
<name>A0A8B6HBW7_MYTGA</name>
<evidence type="ECO:0000313" key="4">
    <source>
        <dbReference type="Proteomes" id="UP000596742"/>
    </source>
</evidence>
<dbReference type="AlphaFoldDB" id="A0A8B6HBW7"/>
<dbReference type="SUPFAM" id="SSF49842">
    <property type="entry name" value="TNF-like"/>
    <property type="match status" value="1"/>
</dbReference>
<feature type="transmembrane region" description="Helical" evidence="1">
    <location>
        <begin position="86"/>
        <end position="106"/>
    </location>
</feature>
<evidence type="ECO:0000313" key="3">
    <source>
        <dbReference type="EMBL" id="VDI76651.1"/>
    </source>
</evidence>
<accession>A0A8B6HBW7</accession>
<evidence type="ECO:0000259" key="2">
    <source>
        <dbReference type="Pfam" id="PF00386"/>
    </source>
</evidence>
<dbReference type="OrthoDB" id="6117751at2759"/>
<dbReference type="Pfam" id="PF00386">
    <property type="entry name" value="C1q"/>
    <property type="match status" value="1"/>
</dbReference>
<organism evidence="3 4">
    <name type="scientific">Mytilus galloprovincialis</name>
    <name type="common">Mediterranean mussel</name>
    <dbReference type="NCBI Taxonomy" id="29158"/>
    <lineage>
        <taxon>Eukaryota</taxon>
        <taxon>Metazoa</taxon>
        <taxon>Spiralia</taxon>
        <taxon>Lophotrochozoa</taxon>
        <taxon>Mollusca</taxon>
        <taxon>Bivalvia</taxon>
        <taxon>Autobranchia</taxon>
        <taxon>Pteriomorphia</taxon>
        <taxon>Mytilida</taxon>
        <taxon>Mytiloidea</taxon>
        <taxon>Mytilidae</taxon>
        <taxon>Mytilinae</taxon>
        <taxon>Mytilus</taxon>
    </lineage>
</organism>
<keyword evidence="1" id="KW-1133">Transmembrane helix</keyword>
<dbReference type="Gene3D" id="2.60.120.40">
    <property type="match status" value="1"/>
</dbReference>
<protein>
    <recommendedName>
        <fullName evidence="2">C1q domain-containing protein</fullName>
    </recommendedName>
</protein>
<gene>
    <name evidence="3" type="ORF">MGAL_10B089070</name>
</gene>
<comment type="caution">
    <text evidence="3">The sequence shown here is derived from an EMBL/GenBank/DDBJ whole genome shotgun (WGS) entry which is preliminary data.</text>
</comment>
<evidence type="ECO:0000256" key="1">
    <source>
        <dbReference type="SAM" id="Phobius"/>
    </source>
</evidence>
<feature type="domain" description="C1q" evidence="2">
    <location>
        <begin position="51"/>
        <end position="161"/>
    </location>
</feature>
<feature type="transmembrane region" description="Helical" evidence="1">
    <location>
        <begin position="33"/>
        <end position="54"/>
    </location>
</feature>
<keyword evidence="4" id="KW-1185">Reference proteome</keyword>
<dbReference type="InterPro" id="IPR001073">
    <property type="entry name" value="C1q_dom"/>
</dbReference>
<proteinExistence type="predicted"/>